<evidence type="ECO:0000313" key="9">
    <source>
        <dbReference type="EMBL" id="EPC01876.1"/>
    </source>
</evidence>
<dbReference type="PANTHER" id="PTHR39560">
    <property type="entry name" value="PROTEIN ADENYLYLTRANSFERASE FIC-RELATED"/>
    <property type="match status" value="1"/>
</dbReference>
<comment type="catalytic activity">
    <reaction evidence="7">
        <text>L-tyrosyl-[protein] + ATP = O-(5'-adenylyl)-L-tyrosyl-[protein] + diphosphate</text>
        <dbReference type="Rhea" id="RHEA:54288"/>
        <dbReference type="Rhea" id="RHEA-COMP:10136"/>
        <dbReference type="Rhea" id="RHEA-COMP:13846"/>
        <dbReference type="ChEBI" id="CHEBI:30616"/>
        <dbReference type="ChEBI" id="CHEBI:33019"/>
        <dbReference type="ChEBI" id="CHEBI:46858"/>
        <dbReference type="ChEBI" id="CHEBI:83624"/>
        <dbReference type="EC" id="2.7.7.108"/>
    </reaction>
</comment>
<dbReference type="PANTHER" id="PTHR39560:SF1">
    <property type="entry name" value="PROTEIN ADENYLYLTRANSFERASE FIC-RELATED"/>
    <property type="match status" value="1"/>
</dbReference>
<dbReference type="AlphaFoldDB" id="S2LB13"/>
<keyword evidence="2" id="KW-0548">Nucleotidyltransferase</keyword>
<evidence type="ECO:0000256" key="7">
    <source>
        <dbReference type="ARBA" id="ARBA00048696"/>
    </source>
</evidence>
<keyword evidence="3" id="KW-0547">Nucleotide-binding</keyword>
<dbReference type="Pfam" id="PF02661">
    <property type="entry name" value="Fic"/>
    <property type="match status" value="1"/>
</dbReference>
<keyword evidence="4" id="KW-0067">ATP-binding</keyword>
<dbReference type="GO" id="GO:0070733">
    <property type="term" value="F:AMPylase activity"/>
    <property type="evidence" value="ECO:0007669"/>
    <property type="project" value="UniProtKB-EC"/>
</dbReference>
<comment type="catalytic activity">
    <reaction evidence="6">
        <text>L-threonyl-[protein] + ATP = 3-O-(5'-adenylyl)-L-threonyl-[protein] + diphosphate</text>
        <dbReference type="Rhea" id="RHEA:54292"/>
        <dbReference type="Rhea" id="RHEA-COMP:11060"/>
        <dbReference type="Rhea" id="RHEA-COMP:13847"/>
        <dbReference type="ChEBI" id="CHEBI:30013"/>
        <dbReference type="ChEBI" id="CHEBI:30616"/>
        <dbReference type="ChEBI" id="CHEBI:33019"/>
        <dbReference type="ChEBI" id="CHEBI:138113"/>
        <dbReference type="EC" id="2.7.7.108"/>
    </reaction>
</comment>
<feature type="domain" description="Fido" evidence="8">
    <location>
        <begin position="53"/>
        <end position="190"/>
    </location>
</feature>
<evidence type="ECO:0000313" key="10">
    <source>
        <dbReference type="Proteomes" id="UP000014463"/>
    </source>
</evidence>
<evidence type="ECO:0000256" key="6">
    <source>
        <dbReference type="ARBA" id="ARBA00047939"/>
    </source>
</evidence>
<gene>
    <name evidence="9" type="ORF">L861_19690</name>
</gene>
<dbReference type="STRING" id="1121939.L861_19690"/>
<protein>
    <recommendedName>
        <fullName evidence="5">protein adenylyltransferase</fullName>
        <ecNumber evidence="5">2.7.7.108</ecNumber>
    </recommendedName>
</protein>
<evidence type="ECO:0000256" key="5">
    <source>
        <dbReference type="ARBA" id="ARBA00034531"/>
    </source>
</evidence>
<evidence type="ECO:0000256" key="3">
    <source>
        <dbReference type="ARBA" id="ARBA00022741"/>
    </source>
</evidence>
<dbReference type="SUPFAM" id="SSF140931">
    <property type="entry name" value="Fic-like"/>
    <property type="match status" value="1"/>
</dbReference>
<dbReference type="Gene3D" id="1.10.3290.10">
    <property type="entry name" value="Fido-like domain"/>
    <property type="match status" value="1"/>
</dbReference>
<name>S2LB13_LITA3</name>
<keyword evidence="1" id="KW-0808">Transferase</keyword>
<dbReference type="EMBL" id="ASTJ01000029">
    <property type="protein sequence ID" value="EPC01876.1"/>
    <property type="molecule type" value="Genomic_DNA"/>
</dbReference>
<proteinExistence type="predicted"/>
<evidence type="ECO:0000256" key="2">
    <source>
        <dbReference type="ARBA" id="ARBA00022695"/>
    </source>
</evidence>
<dbReference type="eggNOG" id="COG2184">
    <property type="taxonomic scope" value="Bacteria"/>
</dbReference>
<organism evidence="9 10">
    <name type="scientific">Litchfieldella anticariensis (strain DSM 16096 / CECT 5854 / CIP 108499 / LMG 22089 / FP35)</name>
    <name type="common">Halomonas anticariensis</name>
    <dbReference type="NCBI Taxonomy" id="1121939"/>
    <lineage>
        <taxon>Bacteria</taxon>
        <taxon>Pseudomonadati</taxon>
        <taxon>Pseudomonadota</taxon>
        <taxon>Gammaproteobacteria</taxon>
        <taxon>Oceanospirillales</taxon>
        <taxon>Halomonadaceae</taxon>
        <taxon>Litchfieldella</taxon>
    </lineage>
</organism>
<dbReference type="RefSeq" id="WP_016417047.1">
    <property type="nucleotide sequence ID" value="NZ_AUAB01000012.1"/>
</dbReference>
<dbReference type="PATRIC" id="fig|1121939.11.peg.2540"/>
<sequence length="201" mass="23077">MDKYGSGQDPYCYEGTSTLRNLLDIHDDKTLEAAERELTLLAAEAIQFSPPPYDLAYLQELHRQLFGDLYPWAGQIRTIDISKGETRFCNVQRVEPETHKLFSHLAQNDDFTNLKRNRLVTAIAELYGDLNVIHPFREGNGRAQRLLFEHIVINCGYEISWDGIDQQEWLDANIAAYYCDYGPMTAVFERSIGQPLDEVIT</sequence>
<dbReference type="NCBIfam" id="NF007672">
    <property type="entry name" value="PRK10347.1"/>
    <property type="match status" value="1"/>
</dbReference>
<comment type="caution">
    <text evidence="9">The sequence shown here is derived from an EMBL/GenBank/DDBJ whole genome shotgun (WGS) entry which is preliminary data.</text>
</comment>
<dbReference type="PROSITE" id="PS51459">
    <property type="entry name" value="FIDO"/>
    <property type="match status" value="1"/>
</dbReference>
<evidence type="ECO:0000259" key="8">
    <source>
        <dbReference type="PROSITE" id="PS51459"/>
    </source>
</evidence>
<dbReference type="GO" id="GO:0051302">
    <property type="term" value="P:regulation of cell division"/>
    <property type="evidence" value="ECO:0007669"/>
    <property type="project" value="TreeGrafter"/>
</dbReference>
<dbReference type="InterPro" id="IPR003812">
    <property type="entry name" value="Fido"/>
</dbReference>
<keyword evidence="10" id="KW-1185">Reference proteome</keyword>
<reference evidence="9 10" key="1">
    <citation type="journal article" date="2013" name="Genome Announc.">
        <title>Draft genome sequence of the moderately halophilic gammaproteobacterium Halomonas anticariensis FP35.</title>
        <authorList>
            <person name="Tahrioui A."/>
            <person name="Quesada E."/>
            <person name="Llamas I."/>
        </authorList>
    </citation>
    <scope>NUCLEOTIDE SEQUENCE [LARGE SCALE GENOMIC DNA]</scope>
    <source>
        <strain evidence="10">DSM 16096 / CECT 5854 / LMG 22089 / FP35</strain>
    </source>
</reference>
<evidence type="ECO:0000256" key="4">
    <source>
        <dbReference type="ARBA" id="ARBA00022840"/>
    </source>
</evidence>
<dbReference type="InterPro" id="IPR036597">
    <property type="entry name" value="Fido-like_dom_sf"/>
</dbReference>
<dbReference type="Proteomes" id="UP000014463">
    <property type="component" value="Unassembled WGS sequence"/>
</dbReference>
<accession>S2LB13</accession>
<dbReference type="EC" id="2.7.7.108" evidence="5"/>
<evidence type="ECO:0000256" key="1">
    <source>
        <dbReference type="ARBA" id="ARBA00022679"/>
    </source>
</evidence>
<dbReference type="GO" id="GO:0005524">
    <property type="term" value="F:ATP binding"/>
    <property type="evidence" value="ECO:0007669"/>
    <property type="project" value="UniProtKB-KW"/>
</dbReference>